<comment type="caution">
    <text evidence="1">The sequence shown here is derived from an EMBL/GenBank/DDBJ whole genome shotgun (WGS) entry which is preliminary data.</text>
</comment>
<sequence>MRWIIIPLGLCSALAACTSQPDGQLPGNAQDDQPFSAIAPDEVIRLVGTEPFWGGEITGNVLRWSTPENIDGQAISVERFAGRGGLSFSGSLEGAAIDIVVTPAPCSDGMSDRTYPFAVTVQKGEQQLNGCGWSDRQPFTGTE</sequence>
<dbReference type="PROSITE" id="PS51257">
    <property type="entry name" value="PROKAR_LIPOPROTEIN"/>
    <property type="match status" value="1"/>
</dbReference>
<reference evidence="2" key="1">
    <citation type="journal article" date="2019" name="Int. J. Syst. Evol. Microbiol.">
        <title>The Global Catalogue of Microorganisms (GCM) 10K type strain sequencing project: providing services to taxonomists for standard genome sequencing and annotation.</title>
        <authorList>
            <consortium name="The Broad Institute Genomics Platform"/>
            <consortium name="The Broad Institute Genome Sequencing Center for Infectious Disease"/>
            <person name="Wu L."/>
            <person name="Ma J."/>
        </authorList>
    </citation>
    <scope>NUCLEOTIDE SEQUENCE [LARGE SCALE GENOMIC DNA]</scope>
    <source>
        <strain evidence="2">KCTC 52606</strain>
    </source>
</reference>
<protein>
    <submittedName>
        <fullName evidence="1">COG3650 family protein</fullName>
    </submittedName>
</protein>
<gene>
    <name evidence="1" type="ORF">ACFODK_13755</name>
</gene>
<evidence type="ECO:0000313" key="1">
    <source>
        <dbReference type="EMBL" id="MFC3101950.1"/>
    </source>
</evidence>
<dbReference type="RefSeq" id="WP_336920060.1">
    <property type="nucleotide sequence ID" value="NZ_JBANRN010000014.1"/>
</dbReference>
<proteinExistence type="predicted"/>
<organism evidence="1 2">
    <name type="scientific">Alteraurantiacibacter lauratis</name>
    <dbReference type="NCBI Taxonomy" id="2054627"/>
    <lineage>
        <taxon>Bacteria</taxon>
        <taxon>Pseudomonadati</taxon>
        <taxon>Pseudomonadota</taxon>
        <taxon>Alphaproteobacteria</taxon>
        <taxon>Sphingomonadales</taxon>
        <taxon>Erythrobacteraceae</taxon>
        <taxon>Alteraurantiacibacter</taxon>
    </lineage>
</organism>
<evidence type="ECO:0000313" key="2">
    <source>
        <dbReference type="Proteomes" id="UP001595378"/>
    </source>
</evidence>
<dbReference type="EMBL" id="JBHRSU010000036">
    <property type="protein sequence ID" value="MFC3101950.1"/>
    <property type="molecule type" value="Genomic_DNA"/>
</dbReference>
<keyword evidence="2" id="KW-1185">Reference proteome</keyword>
<accession>A0ABV7EJD7</accession>
<dbReference type="Proteomes" id="UP001595378">
    <property type="component" value="Unassembled WGS sequence"/>
</dbReference>
<name>A0ABV7EJD7_9SPHN</name>